<dbReference type="RefSeq" id="XP_018327626.1">
    <property type="nucleotide sequence ID" value="XM_018472124.1"/>
</dbReference>
<dbReference type="GO" id="GO:0005826">
    <property type="term" value="C:actomyosin contractile ring"/>
    <property type="evidence" value="ECO:0007669"/>
    <property type="project" value="TreeGrafter"/>
</dbReference>
<dbReference type="Gene3D" id="2.30.29.30">
    <property type="entry name" value="Pleckstrin-homology domain (PH domain)/Phosphotyrosine-binding domain (PTB)"/>
    <property type="match status" value="1"/>
</dbReference>
<dbReference type="RefSeq" id="XP_018327625.1">
    <property type="nucleotide sequence ID" value="XM_018472123.1"/>
</dbReference>
<evidence type="ECO:0000313" key="4">
    <source>
        <dbReference type="RefSeq" id="XP_018327626.1"/>
    </source>
</evidence>
<accession>A0A1W4X489</accession>
<dbReference type="PANTHER" id="PTHR21538:SF23">
    <property type="entry name" value="ANILLIN"/>
    <property type="match status" value="1"/>
</dbReference>
<dbReference type="Pfam" id="PF08174">
    <property type="entry name" value="Anillin"/>
    <property type="match status" value="1"/>
</dbReference>
<dbReference type="SUPFAM" id="SSF50729">
    <property type="entry name" value="PH domain-like"/>
    <property type="match status" value="1"/>
</dbReference>
<dbReference type="GO" id="GO:0000281">
    <property type="term" value="P:mitotic cytokinesis"/>
    <property type="evidence" value="ECO:0007669"/>
    <property type="project" value="TreeGrafter"/>
</dbReference>
<dbReference type="AlphaFoldDB" id="A0A1W4X489"/>
<gene>
    <name evidence="3 4 5" type="primary">LOC108738626</name>
</gene>
<dbReference type="PROSITE" id="PS50003">
    <property type="entry name" value="PH_DOMAIN"/>
    <property type="match status" value="1"/>
</dbReference>
<evidence type="ECO:0000313" key="5">
    <source>
        <dbReference type="RefSeq" id="XP_018327627.1"/>
    </source>
</evidence>
<dbReference type="Proteomes" id="UP000192223">
    <property type="component" value="Unplaced"/>
</dbReference>
<dbReference type="InterPro" id="IPR051364">
    <property type="entry name" value="Cytokinesis/Rho-signaling"/>
</dbReference>
<sequence length="604" mass="68690">MLTETDPISVSKELVMSDRKVTKTQKVIKVKVLVSKNAKKHEKFDITSVEHLVKYQESIGRPRSCPNRPIMGTTALLTRAKSLNLDVSNVVQKLILDKYQSTLTYFSDRSFARRKTRKRKSTGNVFNSTLASDQSYITAISSHQEMSEPTIGSYDEVQFLKDALGDEIDAYASTLDIKEHENDYSVSTCDISDLVSTPIGSLRSHDSIEYHKSFDSSETYCSTPVPQRKSIAQSEDPRREAILQRLLVQEQIIQQISKVIDFCKNTKQFSSSEEYIEAEKVLLLAIYKKEMLLKDLTDLPETNSSTPLPISGYVCIKRLHFPLKHNPGNGPVKDRKGFSYKYLCVITCGNKILSSDVVGQSRDGTVQFRGNFQLDNLADNFEIRVFLYSLIVKNNLKHYSEQSKYHIAKETVSCPTPAKLFHSPRRHNKSGGYSVNLQTISSFTQWGNFTIKLQDLNKKKTEFQISNVPLRSTLQGIAKVEIHSGVVINKNISGFLNMGSRTNNDTVSWNRLWCKLDGQYLKFWNYPSEEHDNSASTVINLSNSVNYPLSCASREICPRPRTLLLQTHEVKCNGIVIYLLSYDSLKELETWKDYLNSVIVWCKN</sequence>
<protein>
    <submittedName>
        <fullName evidence="3 4">Anillin-like</fullName>
    </submittedName>
</protein>
<evidence type="ECO:0000313" key="3">
    <source>
        <dbReference type="RefSeq" id="XP_018327625.1"/>
    </source>
</evidence>
<dbReference type="InterPro" id="IPR001849">
    <property type="entry name" value="PH_domain"/>
</dbReference>
<evidence type="ECO:0000313" key="2">
    <source>
        <dbReference type="Proteomes" id="UP000192223"/>
    </source>
</evidence>
<dbReference type="GO" id="GO:0000915">
    <property type="term" value="P:actomyosin contractile ring assembly"/>
    <property type="evidence" value="ECO:0007669"/>
    <property type="project" value="TreeGrafter"/>
</dbReference>
<dbReference type="InterPro" id="IPR012966">
    <property type="entry name" value="AHD"/>
</dbReference>
<name>A0A1W4X489_AGRPL</name>
<reference evidence="3 4" key="1">
    <citation type="submission" date="2025-04" db="UniProtKB">
        <authorList>
            <consortium name="RefSeq"/>
        </authorList>
    </citation>
    <scope>IDENTIFICATION</scope>
    <source>
        <tissue evidence="3 4">Entire body</tissue>
    </source>
</reference>
<feature type="domain" description="PH" evidence="1">
    <location>
        <begin position="489"/>
        <end position="600"/>
    </location>
</feature>
<evidence type="ECO:0000259" key="1">
    <source>
        <dbReference type="PROSITE" id="PS50003"/>
    </source>
</evidence>
<dbReference type="GO" id="GO:0031106">
    <property type="term" value="P:septin ring organization"/>
    <property type="evidence" value="ECO:0007669"/>
    <property type="project" value="TreeGrafter"/>
</dbReference>
<proteinExistence type="predicted"/>
<dbReference type="PANTHER" id="PTHR21538">
    <property type="entry name" value="ANILLIN/RHOTEKIN RTKN"/>
    <property type="match status" value="1"/>
</dbReference>
<dbReference type="InterPro" id="IPR011993">
    <property type="entry name" value="PH-like_dom_sf"/>
</dbReference>
<dbReference type="STRING" id="224129.A0A1W4X489"/>
<organism evidence="2 5">
    <name type="scientific">Agrilus planipennis</name>
    <name type="common">Emerald ash borer</name>
    <name type="synonym">Agrilus marcopoli</name>
    <dbReference type="NCBI Taxonomy" id="224129"/>
    <lineage>
        <taxon>Eukaryota</taxon>
        <taxon>Metazoa</taxon>
        <taxon>Ecdysozoa</taxon>
        <taxon>Arthropoda</taxon>
        <taxon>Hexapoda</taxon>
        <taxon>Insecta</taxon>
        <taxon>Pterygota</taxon>
        <taxon>Neoptera</taxon>
        <taxon>Endopterygota</taxon>
        <taxon>Coleoptera</taxon>
        <taxon>Polyphaga</taxon>
        <taxon>Elateriformia</taxon>
        <taxon>Buprestoidea</taxon>
        <taxon>Buprestidae</taxon>
        <taxon>Agrilinae</taxon>
        <taxon>Agrilus</taxon>
    </lineage>
</organism>
<dbReference type="GeneID" id="108738626"/>
<keyword evidence="2" id="KW-1185">Reference proteome</keyword>
<dbReference type="RefSeq" id="XP_018327627.1">
    <property type="nucleotide sequence ID" value="XM_018472125.1"/>
</dbReference>
<dbReference type="KEGG" id="apln:108738626"/>
<dbReference type="OrthoDB" id="5915976at2759"/>